<evidence type="ECO:0000313" key="1">
    <source>
        <dbReference type="EMBL" id="QDH49598.1"/>
    </source>
</evidence>
<gene>
    <name evidence="2" type="primary">4</name>
    <name evidence="1" type="synonym">106</name>
    <name evidence="1" type="ORF">KYLE_110</name>
    <name evidence="2" type="ORF">KYLE_4</name>
</gene>
<organism evidence="2 3">
    <name type="scientific">Pantoea phage Kyle</name>
    <dbReference type="NCBI Taxonomy" id="2589665"/>
    <lineage>
        <taxon>Viruses</taxon>
        <taxon>Duplodnaviria</taxon>
        <taxon>Heunggongvirae</taxon>
        <taxon>Uroviricota</taxon>
        <taxon>Caudoviricetes</taxon>
        <taxon>Lindbergviridae</taxon>
        <taxon>Kylevirus</taxon>
        <taxon>Kylevirus kyle</taxon>
    </lineage>
</organism>
<proteinExistence type="predicted"/>
<dbReference type="EMBL" id="MN038177">
    <property type="protein sequence ID" value="QDH49669.1"/>
    <property type="molecule type" value="Genomic_DNA"/>
</dbReference>
<protein>
    <submittedName>
        <fullName evidence="2">Uncharacterized protein</fullName>
    </submittedName>
</protein>
<name>A0A514A8T9_9CAUD</name>
<evidence type="ECO:0000313" key="3">
    <source>
        <dbReference type="Proteomes" id="UP000319711"/>
    </source>
</evidence>
<sequence>MNTIDVATASTKELVEFYNLHSEKPVKKFADRATAEKRVTALVNALAWEDDNVRPVVVHSPRPVKAEEPAPDYDAMTDEEFEAKVKSELVEEKTSERKSNSEGIKASWGNEKVFEARMTRNGVIVKWGDKEEEFKSVRAAFTALNLPDSKHIRFRMKLKEAKVAVFDWVGVAYRFEIV</sequence>
<dbReference type="KEGG" id="vg:55620384"/>
<keyword evidence="3" id="KW-1185">Reference proteome</keyword>
<evidence type="ECO:0000313" key="2">
    <source>
        <dbReference type="EMBL" id="QDH49669.1"/>
    </source>
</evidence>
<dbReference type="GeneID" id="55620384"/>
<dbReference type="RefSeq" id="YP_009849836.1">
    <property type="nucleotide sequence ID" value="NC_048796.1"/>
</dbReference>
<accession>A0A514A8T9</accession>
<dbReference type="Proteomes" id="UP000319711">
    <property type="component" value="Segment"/>
</dbReference>
<dbReference type="EMBL" id="MN038177">
    <property type="protein sequence ID" value="QDH49598.1"/>
    <property type="molecule type" value="Genomic_DNA"/>
</dbReference>
<reference evidence="2 3" key="1">
    <citation type="submission" date="2019-06" db="EMBL/GenBank/DDBJ databases">
        <authorList>
            <person name="Fakulujo A."/>
            <person name="Fiaz D."/>
            <person name="Garg S."/>
            <person name="Gordon G."/>
            <person name="Haider Z."/>
            <person name="Hale A."/>
            <person name="Hodges K."/>
            <person name="Jacob L."/>
            <person name="Kandil F."/>
            <person name="Kincaid V."/>
            <person name="Melchor-Guerra M."/>
            <person name="Morrelli A."/>
            <person name="Morris R."/>
            <person name="Nawaz M."/>
            <person name="Nguyen N."/>
            <person name="Omair A."/>
            <person name="Pray J."/>
            <person name="Saleem H."/>
            <person name="Saravane K."/>
            <person name="Sharma A."/>
            <person name="Singh A."/>
            <person name="Walston M."/>
            <person name="Zaman H."/>
            <person name="Puthuveetil N."/>
            <person name="Do L."/>
            <person name="Islam N."/>
            <person name="Johnson A."/>
        </authorList>
    </citation>
    <scope>NUCLEOTIDE SEQUENCE [LARGE SCALE GENOMIC DNA]</scope>
</reference>